<dbReference type="EMBL" id="LFJC01000003">
    <property type="protein sequence ID" value="PIT02098.1"/>
    <property type="molecule type" value="Genomic_DNA"/>
</dbReference>
<accession>A0A2M6UC42</accession>
<protein>
    <submittedName>
        <fullName evidence="1">Uncharacterized protein</fullName>
    </submittedName>
</protein>
<dbReference type="AlphaFoldDB" id="A0A2M6UC42"/>
<gene>
    <name evidence="1" type="ORF">TSA1_16025</name>
</gene>
<dbReference type="RefSeq" id="WP_100177295.1">
    <property type="nucleotide sequence ID" value="NZ_LFJC01000003.1"/>
</dbReference>
<evidence type="ECO:0000313" key="2">
    <source>
        <dbReference type="Proteomes" id="UP000228930"/>
    </source>
</evidence>
<organism evidence="1 2">
    <name type="scientific">Bradyrhizobium nitroreducens</name>
    <dbReference type="NCBI Taxonomy" id="709803"/>
    <lineage>
        <taxon>Bacteria</taxon>
        <taxon>Pseudomonadati</taxon>
        <taxon>Pseudomonadota</taxon>
        <taxon>Alphaproteobacteria</taxon>
        <taxon>Hyphomicrobiales</taxon>
        <taxon>Nitrobacteraceae</taxon>
        <taxon>Bradyrhizobium</taxon>
    </lineage>
</organism>
<dbReference type="Proteomes" id="UP000228930">
    <property type="component" value="Unassembled WGS sequence"/>
</dbReference>
<evidence type="ECO:0000313" key="1">
    <source>
        <dbReference type="EMBL" id="PIT02098.1"/>
    </source>
</evidence>
<keyword evidence="2" id="KW-1185">Reference proteome</keyword>
<sequence>MRIVPRIKPDGGGTITFFLALGAGRQLCRLATTFQTQKQALSYLQKYRTEFERIARARLASGDLEDGVVVLSML</sequence>
<name>A0A2M6UC42_9BRAD</name>
<proteinExistence type="predicted"/>
<reference evidence="1 2" key="1">
    <citation type="submission" date="2015-06" db="EMBL/GenBank/DDBJ databases">
        <title>Comparative genome analysis of nirS-carrying Bradyrhizobium sp. strains.</title>
        <authorList>
            <person name="Ishii S."/>
            <person name="Jang J."/>
            <person name="Nishizawa T."/>
            <person name="Senoo K."/>
        </authorList>
    </citation>
    <scope>NUCLEOTIDE SEQUENCE [LARGE SCALE GENOMIC DNA]</scope>
    <source>
        <strain evidence="1 2">TSA1</strain>
    </source>
</reference>
<comment type="caution">
    <text evidence="1">The sequence shown here is derived from an EMBL/GenBank/DDBJ whole genome shotgun (WGS) entry which is preliminary data.</text>
</comment>